<organism evidence="1 2">
    <name type="scientific">Burkholderia ubonensis</name>
    <dbReference type="NCBI Taxonomy" id="101571"/>
    <lineage>
        <taxon>Bacteria</taxon>
        <taxon>Pseudomonadati</taxon>
        <taxon>Pseudomonadota</taxon>
        <taxon>Betaproteobacteria</taxon>
        <taxon>Burkholderiales</taxon>
        <taxon>Burkholderiaceae</taxon>
        <taxon>Burkholderia</taxon>
        <taxon>Burkholderia cepacia complex</taxon>
    </lineage>
</organism>
<dbReference type="RefSeq" id="WP_060327046.1">
    <property type="nucleotide sequence ID" value="NZ_LPIU01000020.1"/>
</dbReference>
<reference evidence="1 2" key="1">
    <citation type="submission" date="2015-11" db="EMBL/GenBank/DDBJ databases">
        <title>Expanding the genomic diversity of Burkholderia species for the development of highly accurate diagnostics.</title>
        <authorList>
            <person name="Sahl J."/>
            <person name="Keim P."/>
            <person name="Wagner D."/>
        </authorList>
    </citation>
    <scope>NUCLEOTIDE SEQUENCE [LARGE SCALE GENOMIC DNA]</scope>
    <source>
        <strain evidence="1 2">MSMB2167WGS</strain>
    </source>
</reference>
<accession>A0A107F7V3</accession>
<protein>
    <submittedName>
        <fullName evidence="1">Uncharacterized protein</fullName>
    </submittedName>
</protein>
<dbReference type="EMBL" id="LPIX01000097">
    <property type="protein sequence ID" value="KWD94540.1"/>
    <property type="molecule type" value="Genomic_DNA"/>
</dbReference>
<proteinExistence type="predicted"/>
<evidence type="ECO:0000313" key="1">
    <source>
        <dbReference type="EMBL" id="KWD94540.1"/>
    </source>
</evidence>
<gene>
    <name evidence="1" type="ORF">WL73_25645</name>
</gene>
<comment type="caution">
    <text evidence="1">The sequence shown here is derived from an EMBL/GenBank/DDBJ whole genome shotgun (WGS) entry which is preliminary data.</text>
</comment>
<evidence type="ECO:0000313" key="2">
    <source>
        <dbReference type="Proteomes" id="UP000062998"/>
    </source>
</evidence>
<name>A0A107F7V3_9BURK</name>
<sequence>MNLVRLNGTQRAVLRGTEIDGRPFVEVDLLHTQPDGTETLMRVLLSHDRTAALAEALLAARDDAEPARLERS</sequence>
<dbReference type="AlphaFoldDB" id="A0A107F7V3"/>
<dbReference type="Proteomes" id="UP000062998">
    <property type="component" value="Unassembled WGS sequence"/>
</dbReference>